<protein>
    <submittedName>
        <fullName evidence="8">Aspartic peptidase</fullName>
    </submittedName>
</protein>
<dbReference type="InterPro" id="IPR001461">
    <property type="entry name" value="Aspartic_peptidase_A1"/>
</dbReference>
<dbReference type="OrthoDB" id="2747330at2759"/>
<organism evidence="8 9">
    <name type="scientific">Artemisia annua</name>
    <name type="common">Sweet wormwood</name>
    <dbReference type="NCBI Taxonomy" id="35608"/>
    <lineage>
        <taxon>Eukaryota</taxon>
        <taxon>Viridiplantae</taxon>
        <taxon>Streptophyta</taxon>
        <taxon>Embryophyta</taxon>
        <taxon>Tracheophyta</taxon>
        <taxon>Spermatophyta</taxon>
        <taxon>Magnoliopsida</taxon>
        <taxon>eudicotyledons</taxon>
        <taxon>Gunneridae</taxon>
        <taxon>Pentapetalae</taxon>
        <taxon>asterids</taxon>
        <taxon>campanulids</taxon>
        <taxon>Asterales</taxon>
        <taxon>Asteraceae</taxon>
        <taxon>Asteroideae</taxon>
        <taxon>Anthemideae</taxon>
        <taxon>Artemisiinae</taxon>
        <taxon>Artemisia</taxon>
    </lineage>
</organism>
<evidence type="ECO:0000256" key="5">
    <source>
        <dbReference type="ARBA" id="ARBA00023180"/>
    </source>
</evidence>
<dbReference type="PANTHER" id="PTHR47967">
    <property type="entry name" value="OS07G0603500 PROTEIN-RELATED"/>
    <property type="match status" value="1"/>
</dbReference>
<dbReference type="SUPFAM" id="SSF50630">
    <property type="entry name" value="Acid proteases"/>
    <property type="match status" value="1"/>
</dbReference>
<dbReference type="FunFam" id="2.40.70.10:FF:000034">
    <property type="entry name" value="Aspartyl protease family protein"/>
    <property type="match status" value="1"/>
</dbReference>
<dbReference type="Pfam" id="PF14541">
    <property type="entry name" value="TAXi_C"/>
    <property type="match status" value="1"/>
</dbReference>
<dbReference type="STRING" id="35608.A0A2U1KNS6"/>
<comment type="similarity">
    <text evidence="1">Belongs to the peptidase A1 family.</text>
</comment>
<evidence type="ECO:0000256" key="2">
    <source>
        <dbReference type="ARBA" id="ARBA00022670"/>
    </source>
</evidence>
<comment type="caution">
    <text evidence="8">The sequence shown here is derived from an EMBL/GenBank/DDBJ whole genome shotgun (WGS) entry which is preliminary data.</text>
</comment>
<evidence type="ECO:0000256" key="3">
    <source>
        <dbReference type="ARBA" id="ARBA00022750"/>
    </source>
</evidence>
<dbReference type="InterPro" id="IPR034161">
    <property type="entry name" value="Pepsin-like_plant"/>
</dbReference>
<evidence type="ECO:0000313" key="9">
    <source>
        <dbReference type="Proteomes" id="UP000245207"/>
    </source>
</evidence>
<dbReference type="GO" id="GO:0005576">
    <property type="term" value="C:extracellular region"/>
    <property type="evidence" value="ECO:0007669"/>
    <property type="project" value="TreeGrafter"/>
</dbReference>
<name>A0A2U1KNS6_ARTAN</name>
<dbReference type="Gene3D" id="2.40.70.10">
    <property type="entry name" value="Acid Proteases"/>
    <property type="match status" value="2"/>
</dbReference>
<dbReference type="InterPro" id="IPR021109">
    <property type="entry name" value="Peptidase_aspartic_dom_sf"/>
</dbReference>
<dbReference type="InterPro" id="IPR032861">
    <property type="entry name" value="TAXi_N"/>
</dbReference>
<dbReference type="GO" id="GO:0004190">
    <property type="term" value="F:aspartic-type endopeptidase activity"/>
    <property type="evidence" value="ECO:0007669"/>
    <property type="project" value="UniProtKB-KW"/>
</dbReference>
<reference evidence="8 9" key="1">
    <citation type="journal article" date="2018" name="Mol. Plant">
        <title>The genome of Artemisia annua provides insight into the evolution of Asteraceae family and artemisinin biosynthesis.</title>
        <authorList>
            <person name="Shen Q."/>
            <person name="Zhang L."/>
            <person name="Liao Z."/>
            <person name="Wang S."/>
            <person name="Yan T."/>
            <person name="Shi P."/>
            <person name="Liu M."/>
            <person name="Fu X."/>
            <person name="Pan Q."/>
            <person name="Wang Y."/>
            <person name="Lv Z."/>
            <person name="Lu X."/>
            <person name="Zhang F."/>
            <person name="Jiang W."/>
            <person name="Ma Y."/>
            <person name="Chen M."/>
            <person name="Hao X."/>
            <person name="Li L."/>
            <person name="Tang Y."/>
            <person name="Lv G."/>
            <person name="Zhou Y."/>
            <person name="Sun X."/>
            <person name="Brodelius P.E."/>
            <person name="Rose J.K.C."/>
            <person name="Tang K."/>
        </authorList>
    </citation>
    <scope>NUCLEOTIDE SEQUENCE [LARGE SCALE GENOMIC DNA]</scope>
    <source>
        <strain evidence="9">cv. Huhao1</strain>
        <tissue evidence="8">Leaf</tissue>
    </source>
</reference>
<feature type="active site" evidence="6">
    <location>
        <position position="376"/>
    </location>
</feature>
<dbReference type="InterPro" id="IPR033121">
    <property type="entry name" value="PEPTIDASE_A1"/>
</dbReference>
<feature type="domain" description="Peptidase A1" evidence="7">
    <location>
        <begin position="139"/>
        <end position="502"/>
    </location>
</feature>
<dbReference type="Proteomes" id="UP000245207">
    <property type="component" value="Unassembled WGS sequence"/>
</dbReference>
<evidence type="ECO:0000256" key="4">
    <source>
        <dbReference type="ARBA" id="ARBA00022801"/>
    </source>
</evidence>
<gene>
    <name evidence="8" type="ORF">CTI12_AA575720</name>
</gene>
<keyword evidence="5" id="KW-0325">Glycoprotein</keyword>
<dbReference type="CDD" id="cd05476">
    <property type="entry name" value="pepsin_A_like_plant"/>
    <property type="match status" value="1"/>
</dbReference>
<dbReference type="Pfam" id="PF14543">
    <property type="entry name" value="TAXi_N"/>
    <property type="match status" value="1"/>
</dbReference>
<dbReference type="AlphaFoldDB" id="A0A2U1KNS6"/>
<evidence type="ECO:0000313" key="8">
    <source>
        <dbReference type="EMBL" id="PWA38368.1"/>
    </source>
</evidence>
<evidence type="ECO:0000256" key="6">
    <source>
        <dbReference type="PIRSR" id="PIRSR601461-1"/>
    </source>
</evidence>
<feature type="active site" evidence="6">
    <location>
        <position position="157"/>
    </location>
</feature>
<proteinExistence type="inferred from homology"/>
<keyword evidence="2" id="KW-0645">Protease</keyword>
<dbReference type="InterPro" id="IPR051708">
    <property type="entry name" value="Plant_Aspart_Prot_A1"/>
</dbReference>
<keyword evidence="4" id="KW-0378">Hydrolase</keyword>
<dbReference type="InterPro" id="IPR032799">
    <property type="entry name" value="TAXi_C"/>
</dbReference>
<keyword evidence="3" id="KW-0064">Aspartyl protease</keyword>
<dbReference type="PROSITE" id="PS51767">
    <property type="entry name" value="PEPTIDASE_A1"/>
    <property type="match status" value="1"/>
</dbReference>
<keyword evidence="9" id="KW-1185">Reference proteome</keyword>
<evidence type="ECO:0000256" key="1">
    <source>
        <dbReference type="ARBA" id="ARBA00007447"/>
    </source>
</evidence>
<evidence type="ECO:0000259" key="7">
    <source>
        <dbReference type="PROSITE" id="PS51767"/>
    </source>
</evidence>
<accession>A0A2U1KNS6</accession>
<dbReference type="PANTHER" id="PTHR47967:SF36">
    <property type="entry name" value="PEPTIDASE A1 DOMAIN-CONTAINING PROTEIN"/>
    <property type="match status" value="1"/>
</dbReference>
<dbReference type="EMBL" id="PKPP01015715">
    <property type="protein sequence ID" value="PWA38368.1"/>
    <property type="molecule type" value="Genomic_DNA"/>
</dbReference>
<dbReference type="PRINTS" id="PR00792">
    <property type="entry name" value="PEPSIN"/>
</dbReference>
<sequence length="507" mass="55840">MSPPFSFFLSFFPYSVTKINISYTFIHTFINPFIHPFNIHPTMAPSHLSLTLIFIILCIPISSSEKLSLTPLTITHITTQQTQTQLIKNNNKNSHDDPMLQTLNYLTTSSLARAHRLKNPHDNTSSSEVPMFPQSYGGYSIKLSFGSPGQELTFVMDTGSSLVWFPCTHRYTCSDCDFPNIDEMNITKFIPKMSSSAKLLGCSNKKCGWIFGSSSPVKCNGKDICPAYMLQYGSGSTSGLLLSETLNFPEGGVKDFVVGCSILSTRQPSGIAGFGRGSSSLPAQMGLKKFSYCLVSHRFDDKPVSSELALVRDDSSAKSAGVSYTKFRKNPVNSRSAFLEYYYVNLRKITVGGKTVKIPYGYLVPGNDGNGGTIIDSGTTFTFMDGHVYDLVAKEFETQMSKYKRALDVETQSGLRPCFNIGDKPVEFPELSFHFKGGAKLVLPLADYFSILGESGVLCMTIVSSSTVGKNSGMGPSIIIGNYQQQNIYLEYDLENGRLGFKKQICK</sequence>
<dbReference type="GO" id="GO:0006508">
    <property type="term" value="P:proteolysis"/>
    <property type="evidence" value="ECO:0007669"/>
    <property type="project" value="UniProtKB-KW"/>
</dbReference>